<evidence type="ECO:0000313" key="10">
    <source>
        <dbReference type="Proteomes" id="UP000188929"/>
    </source>
</evidence>
<keyword evidence="2" id="KW-0813">Transport</keyword>
<evidence type="ECO:0000256" key="6">
    <source>
        <dbReference type="ARBA" id="ARBA00023136"/>
    </source>
</evidence>
<comment type="caution">
    <text evidence="9">The sequence shown here is derived from an EMBL/GenBank/DDBJ whole genome shotgun (WGS) entry which is preliminary data.</text>
</comment>
<dbReference type="InterPro" id="IPR010290">
    <property type="entry name" value="TM_effector"/>
</dbReference>
<evidence type="ECO:0000256" key="5">
    <source>
        <dbReference type="ARBA" id="ARBA00022989"/>
    </source>
</evidence>
<comment type="subcellular location">
    <subcellularLocation>
        <location evidence="1">Cell membrane</location>
        <topology evidence="1">Multi-pass membrane protein</topology>
    </subcellularLocation>
</comment>
<protein>
    <recommendedName>
        <fullName evidence="8">Major facilitator superfamily (MFS) profile domain-containing protein</fullName>
    </recommendedName>
</protein>
<keyword evidence="4 7" id="KW-0812">Transmembrane</keyword>
<name>A0A1V2IE99_9ACTN</name>
<feature type="transmembrane region" description="Helical" evidence="7">
    <location>
        <begin position="167"/>
        <end position="189"/>
    </location>
</feature>
<feature type="transmembrane region" description="Helical" evidence="7">
    <location>
        <begin position="15"/>
        <end position="43"/>
    </location>
</feature>
<keyword evidence="3" id="KW-1003">Cell membrane</keyword>
<feature type="transmembrane region" description="Helical" evidence="7">
    <location>
        <begin position="110"/>
        <end position="133"/>
    </location>
</feature>
<dbReference type="Gene3D" id="1.20.1250.20">
    <property type="entry name" value="MFS general substrate transporter like domains"/>
    <property type="match status" value="1"/>
</dbReference>
<dbReference type="Proteomes" id="UP000188929">
    <property type="component" value="Unassembled WGS sequence"/>
</dbReference>
<feature type="transmembrane region" description="Helical" evidence="7">
    <location>
        <begin position="210"/>
        <end position="233"/>
    </location>
</feature>
<dbReference type="OrthoDB" id="9815525at2"/>
<dbReference type="GO" id="GO:0005886">
    <property type="term" value="C:plasma membrane"/>
    <property type="evidence" value="ECO:0007669"/>
    <property type="project" value="UniProtKB-SubCell"/>
</dbReference>
<keyword evidence="10" id="KW-1185">Reference proteome</keyword>
<evidence type="ECO:0000313" key="9">
    <source>
        <dbReference type="EMBL" id="ONH30776.1"/>
    </source>
</evidence>
<feature type="transmembrane region" description="Helical" evidence="7">
    <location>
        <begin position="81"/>
        <end position="104"/>
    </location>
</feature>
<evidence type="ECO:0000256" key="1">
    <source>
        <dbReference type="ARBA" id="ARBA00004651"/>
    </source>
</evidence>
<dbReference type="RefSeq" id="WP_076816349.1">
    <property type="nucleotide sequence ID" value="NZ_MOMC01000022.1"/>
</dbReference>
<dbReference type="PANTHER" id="PTHR23513">
    <property type="entry name" value="INTEGRAL MEMBRANE EFFLUX PROTEIN-RELATED"/>
    <property type="match status" value="1"/>
</dbReference>
<feature type="domain" description="Major facilitator superfamily (MFS) profile" evidence="8">
    <location>
        <begin position="78"/>
        <end position="271"/>
    </location>
</feature>
<organism evidence="9 10">
    <name type="scientific">Pseudofrankia asymbiotica</name>
    <dbReference type="NCBI Taxonomy" id="1834516"/>
    <lineage>
        <taxon>Bacteria</taxon>
        <taxon>Bacillati</taxon>
        <taxon>Actinomycetota</taxon>
        <taxon>Actinomycetes</taxon>
        <taxon>Frankiales</taxon>
        <taxon>Frankiaceae</taxon>
        <taxon>Pseudofrankia</taxon>
    </lineage>
</organism>
<gene>
    <name evidence="9" type="ORF">BL253_11665</name>
</gene>
<dbReference type="InterPro" id="IPR036259">
    <property type="entry name" value="MFS_trans_sf"/>
</dbReference>
<sequence>MGLRGLAETAGPAMAGFLVVALTAPTAMSVDAASFAAAALILLSVRTARRQPATGTGTAAGSLGIAEGARFLLRHPMLRRVAIAGGTLNLFSGVGAALQVIFLARELRLSAAAIGLLFAVQGLAGIATSLFVGRLTRWTGLGWALVLGLIAEGAGALLFSLAGGPRWLALVTAGTGMAVGAVVVPLYNVNHISLRQAIVPRELLGRVNACARTIVMGTLPVGSLLGGLLAVALGTRPVLVAAAVCMLAAGGWLATTGVPAVRTMADARRLV</sequence>
<evidence type="ECO:0000256" key="4">
    <source>
        <dbReference type="ARBA" id="ARBA00022692"/>
    </source>
</evidence>
<reference evidence="10" key="1">
    <citation type="submission" date="2016-10" db="EMBL/GenBank/DDBJ databases">
        <title>Frankia sp. NRRL B-16386 Genome sequencing.</title>
        <authorList>
            <person name="Ghodhbane-Gtari F."/>
            <person name="Swanson E."/>
            <person name="Gueddou A."/>
            <person name="Hezbri K."/>
            <person name="Ktari K."/>
            <person name="Nouioui I."/>
            <person name="Morris K."/>
            <person name="Simpson S."/>
            <person name="Abebe-Akele F."/>
            <person name="Thomas K."/>
            <person name="Gtari M."/>
            <person name="Tisa L.S."/>
        </authorList>
    </citation>
    <scope>NUCLEOTIDE SEQUENCE [LARGE SCALE GENOMIC DNA]</scope>
    <source>
        <strain evidence="10">NRRL B-16386</strain>
    </source>
</reference>
<evidence type="ECO:0000259" key="8">
    <source>
        <dbReference type="PROSITE" id="PS50850"/>
    </source>
</evidence>
<keyword evidence="6 7" id="KW-0472">Membrane</keyword>
<dbReference type="AlphaFoldDB" id="A0A1V2IE99"/>
<evidence type="ECO:0000256" key="2">
    <source>
        <dbReference type="ARBA" id="ARBA00022448"/>
    </source>
</evidence>
<dbReference type="PROSITE" id="PS50850">
    <property type="entry name" value="MFS"/>
    <property type="match status" value="1"/>
</dbReference>
<dbReference type="Pfam" id="PF05977">
    <property type="entry name" value="MFS_3"/>
    <property type="match status" value="1"/>
</dbReference>
<feature type="transmembrane region" description="Helical" evidence="7">
    <location>
        <begin position="140"/>
        <end position="161"/>
    </location>
</feature>
<accession>A0A1V2IE99</accession>
<evidence type="ECO:0000256" key="3">
    <source>
        <dbReference type="ARBA" id="ARBA00022475"/>
    </source>
</evidence>
<dbReference type="GO" id="GO:0022857">
    <property type="term" value="F:transmembrane transporter activity"/>
    <property type="evidence" value="ECO:0007669"/>
    <property type="project" value="InterPro"/>
</dbReference>
<feature type="transmembrane region" description="Helical" evidence="7">
    <location>
        <begin position="239"/>
        <end position="261"/>
    </location>
</feature>
<dbReference type="EMBL" id="MOMC01000022">
    <property type="protein sequence ID" value="ONH30776.1"/>
    <property type="molecule type" value="Genomic_DNA"/>
</dbReference>
<evidence type="ECO:0000256" key="7">
    <source>
        <dbReference type="SAM" id="Phobius"/>
    </source>
</evidence>
<dbReference type="PANTHER" id="PTHR23513:SF6">
    <property type="entry name" value="MAJOR FACILITATOR SUPERFAMILY ASSOCIATED DOMAIN-CONTAINING PROTEIN"/>
    <property type="match status" value="1"/>
</dbReference>
<proteinExistence type="predicted"/>
<dbReference type="SUPFAM" id="SSF103473">
    <property type="entry name" value="MFS general substrate transporter"/>
    <property type="match status" value="1"/>
</dbReference>
<dbReference type="STRING" id="1834516.BL253_11665"/>
<dbReference type="InterPro" id="IPR020846">
    <property type="entry name" value="MFS_dom"/>
</dbReference>
<keyword evidence="5 7" id="KW-1133">Transmembrane helix</keyword>